<sequence>MFILKKLLELFNPNRAIPINWRPKQVISVGDISQLIIPDSLPYGGALKKIRTELVNSGLMIELDSFYTQSPIKLHNHFNELTYNFVSVDGKNAIAYEIQWRKVEGSTYYEVDYDGNVIFQCKTFGCDKSSPHFEEYVRNMQRIFSTIGEYQRFTELGK</sequence>
<proteinExistence type="predicted"/>
<organism evidence="1 2">
    <name type="scientific">Pseudoalteromonas luteoviolacea</name>
    <dbReference type="NCBI Taxonomy" id="43657"/>
    <lineage>
        <taxon>Bacteria</taxon>
        <taxon>Pseudomonadati</taxon>
        <taxon>Pseudomonadota</taxon>
        <taxon>Gammaproteobacteria</taxon>
        <taxon>Alteromonadales</taxon>
        <taxon>Pseudoalteromonadaceae</taxon>
        <taxon>Pseudoalteromonas</taxon>
    </lineage>
</organism>
<dbReference type="EMBL" id="JWIC01000006">
    <property type="protein sequence ID" value="KID56603.1"/>
    <property type="molecule type" value="Genomic_DNA"/>
</dbReference>
<gene>
    <name evidence="1" type="ORF">JF50_11750</name>
</gene>
<evidence type="ECO:0000313" key="2">
    <source>
        <dbReference type="Proteomes" id="UP000031327"/>
    </source>
</evidence>
<dbReference type="Proteomes" id="UP000031327">
    <property type="component" value="Unassembled WGS sequence"/>
</dbReference>
<reference evidence="1 2" key="1">
    <citation type="submission" date="2014-12" db="EMBL/GenBank/DDBJ databases">
        <title>Draft Genome Sequence of Pseudoalteromonas luteoviolacea HI1.</title>
        <authorList>
            <person name="Asahina A.Y."/>
            <person name="Hadfield M.G."/>
        </authorList>
    </citation>
    <scope>NUCLEOTIDE SEQUENCE [LARGE SCALE GENOMIC DNA]</scope>
    <source>
        <strain evidence="1 2">HI1</strain>
    </source>
</reference>
<name>A0A0C1MPT1_9GAMM</name>
<dbReference type="RefSeq" id="WP_039609671.1">
    <property type="nucleotide sequence ID" value="NZ_JWIC01000006.1"/>
</dbReference>
<evidence type="ECO:0000313" key="1">
    <source>
        <dbReference type="EMBL" id="KID56603.1"/>
    </source>
</evidence>
<accession>A0A0C1MPT1</accession>
<dbReference type="AlphaFoldDB" id="A0A0C1MPT1"/>
<comment type="caution">
    <text evidence="1">The sequence shown here is derived from an EMBL/GenBank/DDBJ whole genome shotgun (WGS) entry which is preliminary data.</text>
</comment>
<protein>
    <submittedName>
        <fullName evidence="1">Uncharacterized protein</fullName>
    </submittedName>
</protein>